<evidence type="ECO:0000256" key="2">
    <source>
        <dbReference type="ARBA" id="ARBA00023125"/>
    </source>
</evidence>
<keyword evidence="7" id="KW-1185">Reference proteome</keyword>
<dbReference type="Pfam" id="PF01614">
    <property type="entry name" value="IclR_C"/>
    <property type="match status" value="1"/>
</dbReference>
<dbReference type="PANTHER" id="PTHR30136:SF34">
    <property type="entry name" value="TRANSCRIPTIONAL REGULATOR"/>
    <property type="match status" value="1"/>
</dbReference>
<dbReference type="InterPro" id="IPR036390">
    <property type="entry name" value="WH_DNA-bd_sf"/>
</dbReference>
<evidence type="ECO:0000259" key="5">
    <source>
        <dbReference type="PROSITE" id="PS51078"/>
    </source>
</evidence>
<keyword evidence="3" id="KW-0804">Transcription</keyword>
<feature type="domain" description="IclR-ED" evidence="5">
    <location>
        <begin position="65"/>
        <end position="237"/>
    </location>
</feature>
<sequence length="244" mass="26141">MREQRAIMRADRILDTVARARSPLTLTEVAAAVGAPVSTTQDLVDDLCRCGYLRKTDRRYRLGPRPHVLGVLAAQPGPPGGLDHDALQALSSDARVPIGLAALVGTQLLYLDHAGPRAPRQLQRVADDHIPRPLLRTAAGRLLLAYADDADRERLLRLAADTPGAAAFTTELPAIRRERLARSDGLADPDIRAIALPVAEHGTVVAAAVLTARRYGPGNRSPALERAARRVAQRLGATPNGETL</sequence>
<keyword evidence="1" id="KW-0805">Transcription regulation</keyword>
<dbReference type="InterPro" id="IPR029016">
    <property type="entry name" value="GAF-like_dom_sf"/>
</dbReference>
<accession>A0ABW5HL88</accession>
<comment type="caution">
    <text evidence="6">The sequence shown here is derived from an EMBL/GenBank/DDBJ whole genome shotgun (WGS) entry which is preliminary data.</text>
</comment>
<dbReference type="PANTHER" id="PTHR30136">
    <property type="entry name" value="HELIX-TURN-HELIX TRANSCRIPTIONAL REGULATOR, ICLR FAMILY"/>
    <property type="match status" value="1"/>
</dbReference>
<keyword evidence="2" id="KW-0238">DNA-binding</keyword>
<evidence type="ECO:0000256" key="1">
    <source>
        <dbReference type="ARBA" id="ARBA00023015"/>
    </source>
</evidence>
<organism evidence="6 7">
    <name type="scientific">Amycolatopsis silviterrae</name>
    <dbReference type="NCBI Taxonomy" id="1656914"/>
    <lineage>
        <taxon>Bacteria</taxon>
        <taxon>Bacillati</taxon>
        <taxon>Actinomycetota</taxon>
        <taxon>Actinomycetes</taxon>
        <taxon>Pseudonocardiales</taxon>
        <taxon>Pseudonocardiaceae</taxon>
        <taxon>Amycolatopsis</taxon>
    </lineage>
</organism>
<dbReference type="PROSITE" id="PS51078">
    <property type="entry name" value="ICLR_ED"/>
    <property type="match status" value="1"/>
</dbReference>
<dbReference type="Gene3D" id="3.30.450.40">
    <property type="match status" value="1"/>
</dbReference>
<dbReference type="Gene3D" id="1.10.10.10">
    <property type="entry name" value="Winged helix-like DNA-binding domain superfamily/Winged helix DNA-binding domain"/>
    <property type="match status" value="1"/>
</dbReference>
<proteinExistence type="predicted"/>
<name>A0ABW5HL88_9PSEU</name>
<reference evidence="7" key="1">
    <citation type="journal article" date="2019" name="Int. J. Syst. Evol. Microbiol.">
        <title>The Global Catalogue of Microorganisms (GCM) 10K type strain sequencing project: providing services to taxonomists for standard genome sequencing and annotation.</title>
        <authorList>
            <consortium name="The Broad Institute Genomics Platform"/>
            <consortium name="The Broad Institute Genome Sequencing Center for Infectious Disease"/>
            <person name="Wu L."/>
            <person name="Ma J."/>
        </authorList>
    </citation>
    <scope>NUCLEOTIDE SEQUENCE [LARGE SCALE GENOMIC DNA]</scope>
    <source>
        <strain evidence="7">CGMCC 4.7641</strain>
    </source>
</reference>
<dbReference type="Pfam" id="PF09339">
    <property type="entry name" value="HTH_IclR"/>
    <property type="match status" value="1"/>
</dbReference>
<dbReference type="SUPFAM" id="SSF55781">
    <property type="entry name" value="GAF domain-like"/>
    <property type="match status" value="1"/>
</dbReference>
<evidence type="ECO:0000256" key="3">
    <source>
        <dbReference type="ARBA" id="ARBA00023163"/>
    </source>
</evidence>
<dbReference type="SMART" id="SM00346">
    <property type="entry name" value="HTH_ICLR"/>
    <property type="match status" value="1"/>
</dbReference>
<gene>
    <name evidence="6" type="ORF">ACFSVL_39490</name>
</gene>
<dbReference type="InterPro" id="IPR050707">
    <property type="entry name" value="HTH_MetabolicPath_Reg"/>
</dbReference>
<feature type="domain" description="HTH iclR-type" evidence="4">
    <location>
        <begin position="4"/>
        <end position="64"/>
    </location>
</feature>
<evidence type="ECO:0000313" key="7">
    <source>
        <dbReference type="Proteomes" id="UP001597483"/>
    </source>
</evidence>
<dbReference type="PROSITE" id="PS51077">
    <property type="entry name" value="HTH_ICLR"/>
    <property type="match status" value="1"/>
</dbReference>
<dbReference type="RefSeq" id="WP_378312101.1">
    <property type="nucleotide sequence ID" value="NZ_JBHUKS010000033.1"/>
</dbReference>
<evidence type="ECO:0000313" key="6">
    <source>
        <dbReference type="EMBL" id="MFD2473539.1"/>
    </source>
</evidence>
<protein>
    <submittedName>
        <fullName evidence="6">IclR family transcriptional regulator</fullName>
    </submittedName>
</protein>
<dbReference type="EMBL" id="JBHUKS010000033">
    <property type="protein sequence ID" value="MFD2473539.1"/>
    <property type="molecule type" value="Genomic_DNA"/>
</dbReference>
<evidence type="ECO:0000259" key="4">
    <source>
        <dbReference type="PROSITE" id="PS51077"/>
    </source>
</evidence>
<dbReference type="InterPro" id="IPR036388">
    <property type="entry name" value="WH-like_DNA-bd_sf"/>
</dbReference>
<dbReference type="SUPFAM" id="SSF46785">
    <property type="entry name" value="Winged helix' DNA-binding domain"/>
    <property type="match status" value="1"/>
</dbReference>
<dbReference type="Proteomes" id="UP001597483">
    <property type="component" value="Unassembled WGS sequence"/>
</dbReference>
<dbReference type="InterPro" id="IPR014757">
    <property type="entry name" value="Tscrpt_reg_IclR_C"/>
</dbReference>
<dbReference type="InterPro" id="IPR005471">
    <property type="entry name" value="Tscrpt_reg_IclR_N"/>
</dbReference>